<evidence type="ECO:0000256" key="12">
    <source>
        <dbReference type="SAM" id="MobiDB-lite"/>
    </source>
</evidence>
<organism evidence="14 15">
    <name type="scientific">Sphaceloma murrayae</name>
    <dbReference type="NCBI Taxonomy" id="2082308"/>
    <lineage>
        <taxon>Eukaryota</taxon>
        <taxon>Fungi</taxon>
        <taxon>Dikarya</taxon>
        <taxon>Ascomycota</taxon>
        <taxon>Pezizomycotina</taxon>
        <taxon>Dothideomycetes</taxon>
        <taxon>Dothideomycetidae</taxon>
        <taxon>Myriangiales</taxon>
        <taxon>Elsinoaceae</taxon>
        <taxon>Sphaceloma</taxon>
    </lineage>
</organism>
<evidence type="ECO:0000259" key="13">
    <source>
        <dbReference type="Pfam" id="PF01035"/>
    </source>
</evidence>
<dbReference type="Gene3D" id="1.10.10.10">
    <property type="entry name" value="Winged helix-like DNA-binding domain superfamily/Winged helix DNA-binding domain"/>
    <property type="match status" value="1"/>
</dbReference>
<dbReference type="NCBIfam" id="TIGR00589">
    <property type="entry name" value="ogt"/>
    <property type="match status" value="1"/>
</dbReference>
<feature type="compositionally biased region" description="Basic and acidic residues" evidence="12">
    <location>
        <begin position="111"/>
        <end position="137"/>
    </location>
</feature>
<comment type="catalytic activity">
    <reaction evidence="1">
        <text>a 4-O-methyl-thymidine in DNA + L-cysteinyl-[protein] = a thymidine in DNA + S-methyl-L-cysteinyl-[protein]</text>
        <dbReference type="Rhea" id="RHEA:53428"/>
        <dbReference type="Rhea" id="RHEA-COMP:10131"/>
        <dbReference type="Rhea" id="RHEA-COMP:10132"/>
        <dbReference type="Rhea" id="RHEA-COMP:13555"/>
        <dbReference type="Rhea" id="RHEA-COMP:13556"/>
        <dbReference type="ChEBI" id="CHEBI:29950"/>
        <dbReference type="ChEBI" id="CHEBI:82612"/>
        <dbReference type="ChEBI" id="CHEBI:137386"/>
        <dbReference type="ChEBI" id="CHEBI:137387"/>
        <dbReference type="EC" id="2.1.1.63"/>
    </reaction>
</comment>
<feature type="domain" description="Methylated-DNA-[protein]-cysteine S-methyltransferase DNA binding" evidence="13">
    <location>
        <begin position="233"/>
        <end position="305"/>
    </location>
</feature>
<evidence type="ECO:0000256" key="6">
    <source>
        <dbReference type="ARBA" id="ARBA00022679"/>
    </source>
</evidence>
<dbReference type="InterPro" id="IPR001497">
    <property type="entry name" value="MethylDNA_cys_MeTrfase_AS"/>
</dbReference>
<evidence type="ECO:0000256" key="11">
    <source>
        <dbReference type="ARBA" id="ARBA00049348"/>
    </source>
</evidence>
<sequence>MSIQALQAEWNHLYRSHLPSLARAKDTAQSKWPVVLDHCFARIVLDNVVGGDRPWNQVIKAPAYKNMTAEQLEAAIKLGNGIAEGTEDLIALDERSLMLRGKGSKVARRVSKGERKTDEDVTSSEEVRGEKILEAGTKRKIPSDAVASPSKKHKQTSTNGRVSSYFLPSPHPSAEPAASNSSTPTSPITDTTLPSSSDPHPPTARPLRNPLSDKTYPSLPPLDLIKTSTSLTPFRKTVLALLCQVPTGRYTTYAALSEHITATSHKTCARAVGSAMRNNPFAPIVPCHRVLATGGRIGGFGGEWEGREKGKGKGNVKTKGEEKGEMGGKDGDDEEGKGEGGKVEMKRRMLREEGVRFTGDGKVVGEVFRGFK</sequence>
<dbReference type="CDD" id="cd06445">
    <property type="entry name" value="ATase"/>
    <property type="match status" value="1"/>
</dbReference>
<dbReference type="PANTHER" id="PTHR10815:SF13">
    <property type="entry name" value="METHYLATED-DNA--PROTEIN-CYSTEINE METHYLTRANSFERASE"/>
    <property type="match status" value="1"/>
</dbReference>
<comment type="catalytic activity">
    <reaction evidence="11">
        <text>a 6-O-methyl-2'-deoxyguanosine in DNA + L-cysteinyl-[protein] = S-methyl-L-cysteinyl-[protein] + a 2'-deoxyguanosine in DNA</text>
        <dbReference type="Rhea" id="RHEA:24000"/>
        <dbReference type="Rhea" id="RHEA-COMP:10131"/>
        <dbReference type="Rhea" id="RHEA-COMP:10132"/>
        <dbReference type="Rhea" id="RHEA-COMP:11367"/>
        <dbReference type="Rhea" id="RHEA-COMP:11368"/>
        <dbReference type="ChEBI" id="CHEBI:29950"/>
        <dbReference type="ChEBI" id="CHEBI:82612"/>
        <dbReference type="ChEBI" id="CHEBI:85445"/>
        <dbReference type="ChEBI" id="CHEBI:85448"/>
        <dbReference type="EC" id="2.1.1.63"/>
    </reaction>
</comment>
<feature type="compositionally biased region" description="Basic and acidic residues" evidence="12">
    <location>
        <begin position="318"/>
        <end position="330"/>
    </location>
</feature>
<feature type="compositionally biased region" description="Low complexity" evidence="12">
    <location>
        <begin position="172"/>
        <end position="198"/>
    </location>
</feature>
<evidence type="ECO:0000256" key="1">
    <source>
        <dbReference type="ARBA" id="ARBA00001286"/>
    </source>
</evidence>
<dbReference type="SUPFAM" id="SSF46767">
    <property type="entry name" value="Methylated DNA-protein cysteine methyltransferase, C-terminal domain"/>
    <property type="match status" value="1"/>
</dbReference>
<comment type="caution">
    <text evidence="14">The sequence shown here is derived from an EMBL/GenBank/DDBJ whole genome shotgun (WGS) entry which is preliminary data.</text>
</comment>
<keyword evidence="8" id="KW-0234">DNA repair</keyword>
<dbReference type="Pfam" id="PF01035">
    <property type="entry name" value="DNA_binding_1"/>
    <property type="match status" value="1"/>
</dbReference>
<name>A0A2K1QK96_9PEZI</name>
<dbReference type="PANTHER" id="PTHR10815">
    <property type="entry name" value="METHYLATED-DNA--PROTEIN-CYSTEINE METHYLTRANSFERASE"/>
    <property type="match status" value="1"/>
</dbReference>
<reference evidence="14 15" key="1">
    <citation type="submission" date="2017-06" db="EMBL/GenBank/DDBJ databases">
        <title>Draft genome sequence of a variant of Elsinoe murrayae.</title>
        <authorList>
            <person name="Cheng Q."/>
        </authorList>
    </citation>
    <scope>NUCLEOTIDE SEQUENCE [LARGE SCALE GENOMIC DNA]</scope>
    <source>
        <strain evidence="14 15">CQ-2017a</strain>
    </source>
</reference>
<evidence type="ECO:0000256" key="4">
    <source>
        <dbReference type="ARBA" id="ARBA00015377"/>
    </source>
</evidence>
<evidence type="ECO:0000313" key="14">
    <source>
        <dbReference type="EMBL" id="PNS15586.1"/>
    </source>
</evidence>
<comment type="similarity">
    <text evidence="2">Belongs to the MGMT family.</text>
</comment>
<feature type="region of interest" description="Disordered" evidence="12">
    <location>
        <begin position="302"/>
        <end position="347"/>
    </location>
</feature>
<evidence type="ECO:0000313" key="15">
    <source>
        <dbReference type="Proteomes" id="UP000243797"/>
    </source>
</evidence>
<keyword evidence="7" id="KW-0227">DNA damage</keyword>
<keyword evidence="15" id="KW-1185">Reference proteome</keyword>
<proteinExistence type="inferred from homology"/>
<evidence type="ECO:0000256" key="3">
    <source>
        <dbReference type="ARBA" id="ARBA00011918"/>
    </source>
</evidence>
<gene>
    <name evidence="14" type="ORF">CAC42_845</name>
</gene>
<evidence type="ECO:0000256" key="9">
    <source>
        <dbReference type="ARBA" id="ARBA00030795"/>
    </source>
</evidence>
<dbReference type="InterPro" id="IPR014048">
    <property type="entry name" value="MethylDNA_cys_MeTrfase_DNA-bd"/>
</dbReference>
<feature type="region of interest" description="Disordered" evidence="12">
    <location>
        <begin position="102"/>
        <end position="216"/>
    </location>
</feature>
<dbReference type="EMBL" id="NKHZ01000070">
    <property type="protein sequence ID" value="PNS15586.1"/>
    <property type="molecule type" value="Genomic_DNA"/>
</dbReference>
<evidence type="ECO:0000256" key="7">
    <source>
        <dbReference type="ARBA" id="ARBA00022763"/>
    </source>
</evidence>
<dbReference type="GO" id="GO:0006281">
    <property type="term" value="P:DNA repair"/>
    <property type="evidence" value="ECO:0007669"/>
    <property type="project" value="UniProtKB-KW"/>
</dbReference>
<evidence type="ECO:0000256" key="8">
    <source>
        <dbReference type="ARBA" id="ARBA00023204"/>
    </source>
</evidence>
<protein>
    <recommendedName>
        <fullName evidence="4">Methylated-DNA--protein-cysteine methyltransferase</fullName>
        <ecNumber evidence="3">2.1.1.63</ecNumber>
    </recommendedName>
    <alternativeName>
        <fullName evidence="9">6-O-methylguanine-DNA methyltransferase</fullName>
    </alternativeName>
    <alternativeName>
        <fullName evidence="10">O-6-methylguanine-DNA-alkyltransferase</fullName>
    </alternativeName>
</protein>
<dbReference type="AlphaFoldDB" id="A0A2K1QK96"/>
<accession>A0A2K1QK96</accession>
<keyword evidence="5" id="KW-0489">Methyltransferase</keyword>
<keyword evidence="6" id="KW-0808">Transferase</keyword>
<dbReference type="EC" id="2.1.1.63" evidence="3"/>
<evidence type="ECO:0000256" key="10">
    <source>
        <dbReference type="ARBA" id="ARBA00031621"/>
    </source>
</evidence>
<dbReference type="Proteomes" id="UP000243797">
    <property type="component" value="Unassembled WGS sequence"/>
</dbReference>
<evidence type="ECO:0000256" key="2">
    <source>
        <dbReference type="ARBA" id="ARBA00008711"/>
    </source>
</evidence>
<dbReference type="OrthoDB" id="1907495at2759"/>
<dbReference type="InParanoid" id="A0A2K1QK96"/>
<dbReference type="GO" id="GO:0003908">
    <property type="term" value="F:methylated-DNA-[protein]-cysteine S-methyltransferase activity"/>
    <property type="evidence" value="ECO:0007669"/>
    <property type="project" value="UniProtKB-EC"/>
</dbReference>
<dbReference type="InterPro" id="IPR036217">
    <property type="entry name" value="MethylDNA_cys_MeTrfase_DNAb"/>
</dbReference>
<dbReference type="InterPro" id="IPR036388">
    <property type="entry name" value="WH-like_DNA-bd_sf"/>
</dbReference>
<dbReference type="PROSITE" id="PS00374">
    <property type="entry name" value="MGMT"/>
    <property type="match status" value="1"/>
</dbReference>
<feature type="compositionally biased region" description="Basic and acidic residues" evidence="12">
    <location>
        <begin position="337"/>
        <end position="347"/>
    </location>
</feature>
<evidence type="ECO:0000256" key="5">
    <source>
        <dbReference type="ARBA" id="ARBA00022603"/>
    </source>
</evidence>
<dbReference type="GO" id="GO:0032259">
    <property type="term" value="P:methylation"/>
    <property type="evidence" value="ECO:0007669"/>
    <property type="project" value="UniProtKB-KW"/>
</dbReference>